<evidence type="ECO:0000256" key="9">
    <source>
        <dbReference type="ARBA" id="ARBA00022516"/>
    </source>
</evidence>
<keyword evidence="16" id="KW-0594">Phospholipid biosynthesis</keyword>
<evidence type="ECO:0000256" key="18">
    <source>
        <dbReference type="ARBA" id="ARBA00029893"/>
    </source>
</evidence>
<comment type="pathway">
    <text evidence="4">Lipid metabolism.</text>
</comment>
<evidence type="ECO:0000256" key="19">
    <source>
        <dbReference type="ARBA" id="ARBA00031825"/>
    </source>
</evidence>
<keyword evidence="14" id="KW-0443">Lipid metabolism</keyword>
<gene>
    <name evidence="25" type="ORF">RJJ65_36075</name>
</gene>
<comment type="catalytic activity">
    <reaction evidence="1">
        <text>a 1,2-diacyl-sn-glycero-3-phosphate + CTP + H(+) = a CDP-1,2-diacyl-sn-glycerol + diphosphate</text>
        <dbReference type="Rhea" id="RHEA:16229"/>
        <dbReference type="ChEBI" id="CHEBI:15378"/>
        <dbReference type="ChEBI" id="CHEBI:33019"/>
        <dbReference type="ChEBI" id="CHEBI:37563"/>
        <dbReference type="ChEBI" id="CHEBI:58332"/>
        <dbReference type="ChEBI" id="CHEBI:58608"/>
        <dbReference type="EC" id="2.7.7.41"/>
    </reaction>
</comment>
<keyword evidence="8" id="KW-1003">Cell membrane</keyword>
<dbReference type="PANTHER" id="PTHR46382">
    <property type="entry name" value="PHOSPHATIDATE CYTIDYLYLTRANSFERASE"/>
    <property type="match status" value="1"/>
</dbReference>
<dbReference type="AlphaFoldDB" id="A0AAJ2H1Z0"/>
<accession>A0AAJ2H1Z0</accession>
<evidence type="ECO:0000256" key="4">
    <source>
        <dbReference type="ARBA" id="ARBA00005189"/>
    </source>
</evidence>
<evidence type="ECO:0000256" key="21">
    <source>
        <dbReference type="ARBA" id="ARBA00032396"/>
    </source>
</evidence>
<evidence type="ECO:0000256" key="7">
    <source>
        <dbReference type="ARBA" id="ARBA00019373"/>
    </source>
</evidence>
<evidence type="ECO:0000256" key="23">
    <source>
        <dbReference type="ARBA" id="ARBA00033406"/>
    </source>
</evidence>
<evidence type="ECO:0000313" key="25">
    <source>
        <dbReference type="EMBL" id="MDR9777955.1"/>
    </source>
</evidence>
<keyword evidence="11 24" id="KW-0812">Transmembrane</keyword>
<evidence type="ECO:0000256" key="15">
    <source>
        <dbReference type="ARBA" id="ARBA00023136"/>
    </source>
</evidence>
<reference evidence="25" key="1">
    <citation type="submission" date="2023-04" db="EMBL/GenBank/DDBJ databases">
        <title>Genomic characterization of faba bean (Vicia faba) microsymbionts in Mexican soils.</title>
        <authorList>
            <person name="Rivera Orduna F.N."/>
            <person name="Guevara-Luna J."/>
            <person name="Yan J."/>
            <person name="Arroyo-Herrera I."/>
            <person name="Li Y."/>
            <person name="Vasquez-Murrieta M.S."/>
            <person name="Wang E.T."/>
        </authorList>
    </citation>
    <scope>NUCLEOTIDE SEQUENCE</scope>
    <source>
        <strain evidence="25">CH26</strain>
    </source>
</reference>
<evidence type="ECO:0000256" key="16">
    <source>
        <dbReference type="ARBA" id="ARBA00023209"/>
    </source>
</evidence>
<keyword evidence="12 25" id="KW-0548">Nucleotidyltransferase</keyword>
<evidence type="ECO:0000256" key="8">
    <source>
        <dbReference type="ARBA" id="ARBA00022475"/>
    </source>
</evidence>
<keyword evidence="17" id="KW-1208">Phospholipid metabolism</keyword>
<dbReference type="GO" id="GO:0016024">
    <property type="term" value="P:CDP-diacylglycerol biosynthetic process"/>
    <property type="evidence" value="ECO:0007669"/>
    <property type="project" value="TreeGrafter"/>
</dbReference>
<evidence type="ECO:0000256" key="2">
    <source>
        <dbReference type="ARBA" id="ARBA00004651"/>
    </source>
</evidence>
<evidence type="ECO:0000313" key="26">
    <source>
        <dbReference type="Proteomes" id="UP001268610"/>
    </source>
</evidence>
<keyword evidence="15 24" id="KW-0472">Membrane</keyword>
<organism evidence="25 26">
    <name type="scientific">Rhizobium hidalgonense</name>
    <dbReference type="NCBI Taxonomy" id="1538159"/>
    <lineage>
        <taxon>Bacteria</taxon>
        <taxon>Pseudomonadati</taxon>
        <taxon>Pseudomonadota</taxon>
        <taxon>Alphaproteobacteria</taxon>
        <taxon>Hyphomicrobiales</taxon>
        <taxon>Rhizobiaceae</taxon>
        <taxon>Rhizobium/Agrobacterium group</taxon>
        <taxon>Rhizobium</taxon>
    </lineage>
</organism>
<comment type="caution">
    <text evidence="25">The sequence shown here is derived from an EMBL/GenBank/DDBJ whole genome shotgun (WGS) entry which is preliminary data.</text>
</comment>
<evidence type="ECO:0000256" key="1">
    <source>
        <dbReference type="ARBA" id="ARBA00001698"/>
    </source>
</evidence>
<evidence type="ECO:0000256" key="22">
    <source>
        <dbReference type="ARBA" id="ARBA00032743"/>
    </source>
</evidence>
<dbReference type="PANTHER" id="PTHR46382:SF1">
    <property type="entry name" value="PHOSPHATIDATE CYTIDYLYLTRANSFERASE"/>
    <property type="match status" value="1"/>
</dbReference>
<dbReference type="GO" id="GO:0004605">
    <property type="term" value="F:phosphatidate cytidylyltransferase activity"/>
    <property type="evidence" value="ECO:0007669"/>
    <property type="project" value="UniProtKB-EC"/>
</dbReference>
<name>A0AAJ2H1Z0_9HYPH</name>
<feature type="transmembrane region" description="Helical" evidence="24">
    <location>
        <begin position="6"/>
        <end position="28"/>
    </location>
</feature>
<dbReference type="RefSeq" id="WP_310866108.1">
    <property type="nucleotide sequence ID" value="NZ_JAVLSF010000333.1"/>
</dbReference>
<keyword evidence="13 24" id="KW-1133">Transmembrane helix</keyword>
<evidence type="ECO:0000256" key="24">
    <source>
        <dbReference type="SAM" id="Phobius"/>
    </source>
</evidence>
<evidence type="ECO:0000256" key="13">
    <source>
        <dbReference type="ARBA" id="ARBA00022989"/>
    </source>
</evidence>
<dbReference type="GO" id="GO:0005886">
    <property type="term" value="C:plasma membrane"/>
    <property type="evidence" value="ECO:0007669"/>
    <property type="project" value="UniProtKB-SubCell"/>
</dbReference>
<evidence type="ECO:0000256" key="6">
    <source>
        <dbReference type="ARBA" id="ARBA00012487"/>
    </source>
</evidence>
<evidence type="ECO:0000256" key="14">
    <source>
        <dbReference type="ARBA" id="ARBA00023098"/>
    </source>
</evidence>
<dbReference type="EC" id="2.7.7.41" evidence="6"/>
<comment type="similarity">
    <text evidence="5">Belongs to the CDS family.</text>
</comment>
<feature type="non-terminal residue" evidence="25">
    <location>
        <position position="1"/>
    </location>
</feature>
<comment type="pathway">
    <text evidence="3">Phospholipid metabolism; CDP-diacylglycerol biosynthesis; CDP-diacylglycerol from sn-glycerol 3-phosphate: step 3/3.</text>
</comment>
<evidence type="ECO:0000256" key="11">
    <source>
        <dbReference type="ARBA" id="ARBA00022692"/>
    </source>
</evidence>
<evidence type="ECO:0000256" key="10">
    <source>
        <dbReference type="ARBA" id="ARBA00022679"/>
    </source>
</evidence>
<evidence type="ECO:0000256" key="20">
    <source>
        <dbReference type="ARBA" id="ARBA00032253"/>
    </source>
</evidence>
<comment type="subcellular location">
    <subcellularLocation>
        <location evidence="2">Cell membrane</location>
        <topology evidence="2">Multi-pass membrane protein</topology>
    </subcellularLocation>
</comment>
<evidence type="ECO:0000256" key="5">
    <source>
        <dbReference type="ARBA" id="ARBA00010185"/>
    </source>
</evidence>
<keyword evidence="9" id="KW-0444">Lipid biosynthesis</keyword>
<evidence type="ECO:0000256" key="3">
    <source>
        <dbReference type="ARBA" id="ARBA00005119"/>
    </source>
</evidence>
<sequence length="77" mass="8652">GILGYWLINFPFWQCVTLAFSIAWLGIFGDLLESAFKRQHGIKDTCTILPGHGGILDRIDSLLLSVPAFSLIYWLVL</sequence>
<protein>
    <recommendedName>
        <fullName evidence="7">Phosphatidate cytidylyltransferase</fullName>
        <ecNumber evidence="6">2.7.7.41</ecNumber>
    </recommendedName>
    <alternativeName>
        <fullName evidence="20">CDP-DAG synthase</fullName>
    </alternativeName>
    <alternativeName>
        <fullName evidence="22">CDP-DG synthase</fullName>
    </alternativeName>
    <alternativeName>
        <fullName evidence="18">CDP-diacylglycerol synthase</fullName>
    </alternativeName>
    <alternativeName>
        <fullName evidence="21">CDP-diglyceride pyrophosphorylase</fullName>
    </alternativeName>
    <alternativeName>
        <fullName evidence="23">CDP-diglyceride synthase</fullName>
    </alternativeName>
    <alternativeName>
        <fullName evidence="19">CTP:phosphatidate cytidylyltransferase</fullName>
    </alternativeName>
</protein>
<evidence type="ECO:0000256" key="17">
    <source>
        <dbReference type="ARBA" id="ARBA00023264"/>
    </source>
</evidence>
<dbReference type="Proteomes" id="UP001268610">
    <property type="component" value="Unassembled WGS sequence"/>
</dbReference>
<evidence type="ECO:0000256" key="12">
    <source>
        <dbReference type="ARBA" id="ARBA00022695"/>
    </source>
</evidence>
<keyword evidence="10 25" id="KW-0808">Transferase</keyword>
<dbReference type="EMBL" id="JAVLSF010000333">
    <property type="protein sequence ID" value="MDR9777955.1"/>
    <property type="molecule type" value="Genomic_DNA"/>
</dbReference>
<dbReference type="Pfam" id="PF01148">
    <property type="entry name" value="CTP_transf_1"/>
    <property type="match status" value="1"/>
</dbReference>
<proteinExistence type="inferred from homology"/>